<keyword evidence="13" id="KW-1185">Reference proteome</keyword>
<dbReference type="InterPro" id="IPR050834">
    <property type="entry name" value="Glycosyltransf_2"/>
</dbReference>
<dbReference type="Pfam" id="PF01762">
    <property type="entry name" value="Galactosyl_T"/>
    <property type="match status" value="1"/>
</dbReference>
<evidence type="ECO:0000256" key="2">
    <source>
        <dbReference type="ARBA" id="ARBA00022676"/>
    </source>
</evidence>
<sequence>MLRSSLLPLISVIVPVFDVEDHVEACLQSLQRQSLADFEAIVVDDGSRDASRARAEAVIAGDPRFRLIAQENAGLSAARNAGLAQARGQFIAFLDSDDRLAPDFLARMHGALTESGADWVACGIRFLHPDGTSRTHSAIHGDEQIEGGARLYPLDDWCAVIRHFPSTWNKLYRRELIEGLHFDEGTYFEDHAFFYQVAARTRALLHLPEALYLQTRGRSGQITAEDSDRVFEQFAVLDRIAPLIQSAAKTHGDQAYARIASRLLFERSVSLRNPQRRARYLEVARAFLAGRGLHYQPEWDLTLPKAFALELAGRTPLSIVIPWNGAEEPLRRTLTALQDAPLASEVLIVCDDVPEARANALLPLVPQIPVRVLRNPGRGEGAARNAGLDAARGDCIVFLDAGDCPKPGGLAQWLEEMLRSESDFGLSQFRLGIGGAEVHNGFHDMAGTDPATLRNGPMTLASDQAAKLHAHPSAKIFRTEFLRSEALRFGTGALGSWRVTIGAALRAKRVSYCAWPAVAIALDPPARQVLARAERPDRLLAEIQDIGRSIPETALMTPDWPRRLFARALWEQASFAACSAAQRKRLALMALPGLLRLQAPVGVFDPHIPPRIRALCSVDGMQKIGGVVFASGLSHNDADPLASGMDRTHMQSFPVTRYGLLACRLNFHEAPYTNLSFFRRGSDEILFHISLRADEGLVVCNARSAEPEGWGAEIRRKVVLHRDRPQRLELEIKPPQIRVRLDGQEIFRFGGWRGRRFRKLDQIERFDLHGAVPAAALDLAVPLDPATGASGLWLSHRLELRAAADAATARFLDARGQDIDALPAPIEAGSGLRLMLPGRVWQYIPEGSPLQLTLQADGKRLPLRLTREDLAQQISARLAVTDLGNDLLAATQILEHVRFAGLWSRLSPLAQRAVASLATQLRLEAFLWPEGGPESPPPPPKPDLTSGGPEAHERHVSRTLGRFAEARRRDPGTDPAQLLPDLGLSGAALAEACIALSEVFCLSDRAEALFDYAKDRGLPAFAPKGEGWHDSAILPFLLLQGDLDRLDEVLWHLVEDRESWLVTSAIGWTVRRALRDPRLDVARRDKVIYAYLALIDRRQPEYWERVPCRALIEAGLSLIEAGAHLPDYLRRQTEETLLRAYGLQPEFWRGFAQRAERAGPQMQVAAKAFAALVEGGFGGPATPAQIDALHLFESLGASGATRLRREILGPAGLPARSDSAFLAEAARAGLDPAEAGIRHFSFPNEAEADPALCGLVREALMAQGPKVSHAPFYRLQHDLGARLAALVQQAKTRAPDTDEFASHLQDLRPLASHGSGYLGLALAIRLAVLVAEHPAASALCCDWLQAQLSGRPADVRNEIAAASSVRAALHRARGTAVESQLAALFGDIAKTEPLPASENPIFDTLVTVFSCQPNLATRIPAMREGWLSALRVLGVPYVVVVGGATGAARQDGDVLHLPCPDDYEGLPQKTLATIDWVRRNTGFGYLLKIDDDCFLNAAEYFHSLSHLKFDYYGRKLTRVTGQMDRAWHNAKSQSARGRLELDKSAEPSLYCDGGSGYALSRAAMDAVARAAASPEGRALIQRSFMEDKMLGDLLALEGIAPADEDYRITVRRRENPAGLPVPRWVNGFNASACNPVKLVHLDRAEDQAPAQRQLLEAPGLWPKKIWPSYLPAHLSEDCNALELISPAERLEAVRNAEVAVVACMRNEMFMLPQFLAHYRAMGVGAFLIADNCSDDGTLEYLEAQPDVSVFSVDTAYRLSHYGVAWQQALLAAFRVGRWSLVADADELLVWRADLSGSLPELLRSEDFADADAARVFMLDMYPRGSLEQVDFRAGAPFEQACFIDREPFLETSFGQGPYSNAPTWTSAVRHRLIPGSRRELFVAQKLALLKYHPLMRLSAGLHYGAGMRVARRELLFGHFKYNADFRRKAQAETARRQHFNGAEEYQKYLALVSEGRDVLYEEGLSVHWTEASFVRARLDGLKT</sequence>
<evidence type="ECO:0000313" key="12">
    <source>
        <dbReference type="EMBL" id="PCD76456.1"/>
    </source>
</evidence>
<dbReference type="OrthoDB" id="7981249at2"/>
<feature type="domain" description="Galectin" evidence="10">
    <location>
        <begin position="680"/>
        <end position="749"/>
    </location>
</feature>
<dbReference type="InterPro" id="IPR013320">
    <property type="entry name" value="ConA-like_dom_sf"/>
</dbReference>
<dbReference type="GO" id="GO:0008378">
    <property type="term" value="F:galactosyltransferase activity"/>
    <property type="evidence" value="ECO:0007669"/>
    <property type="project" value="UniProtKB-ARBA"/>
</dbReference>
<dbReference type="PANTHER" id="PTHR43685:SF2">
    <property type="entry name" value="GLYCOSYLTRANSFERASE 2-LIKE DOMAIN-CONTAINING PROTEIN"/>
    <property type="match status" value="1"/>
</dbReference>
<keyword evidence="8" id="KW-0472">Membrane</keyword>
<organism evidence="12 13">
    <name type="scientific">Pseudothioclava arenosa</name>
    <dbReference type="NCBI Taxonomy" id="1795308"/>
    <lineage>
        <taxon>Bacteria</taxon>
        <taxon>Pseudomonadati</taxon>
        <taxon>Pseudomonadota</taxon>
        <taxon>Alphaproteobacteria</taxon>
        <taxon>Rhodobacterales</taxon>
        <taxon>Paracoccaceae</taxon>
        <taxon>Pseudothioclava</taxon>
    </lineage>
</organism>
<feature type="domain" description="Glycosyltransferase 2-like" evidence="11">
    <location>
        <begin position="11"/>
        <end position="178"/>
    </location>
</feature>
<dbReference type="InterPro" id="IPR001079">
    <property type="entry name" value="Galectin_CRD"/>
</dbReference>
<keyword evidence="5" id="KW-0735">Signal-anchor</keyword>
<dbReference type="InterPro" id="IPR002659">
    <property type="entry name" value="Glyco_trans_31"/>
</dbReference>
<dbReference type="Pfam" id="PF00535">
    <property type="entry name" value="Glycos_transf_2"/>
    <property type="match status" value="2"/>
</dbReference>
<dbReference type="GO" id="GO:0030246">
    <property type="term" value="F:carbohydrate binding"/>
    <property type="evidence" value="ECO:0007669"/>
    <property type="project" value="InterPro"/>
</dbReference>
<dbReference type="Proteomes" id="UP000243507">
    <property type="component" value="Unassembled WGS sequence"/>
</dbReference>
<dbReference type="EMBL" id="NTJD01000006">
    <property type="protein sequence ID" value="PCD76456.1"/>
    <property type="molecule type" value="Genomic_DNA"/>
</dbReference>
<keyword evidence="3" id="KW-0808">Transferase</keyword>
<comment type="subcellular location">
    <subcellularLocation>
        <location evidence="1">Golgi apparatus membrane</location>
        <topology evidence="1">Single-pass type II membrane protein</topology>
    </subcellularLocation>
</comment>
<dbReference type="GO" id="GO:0044010">
    <property type="term" value="P:single-species biofilm formation"/>
    <property type="evidence" value="ECO:0007669"/>
    <property type="project" value="TreeGrafter"/>
</dbReference>
<evidence type="ECO:0000256" key="1">
    <source>
        <dbReference type="ARBA" id="ARBA00004323"/>
    </source>
</evidence>
<reference evidence="12 13" key="1">
    <citation type="submission" date="2017-09" db="EMBL/GenBank/DDBJ databases">
        <title>A multilocus sequence analysis scheme for characterization of bacteria in the genus Thioclava.</title>
        <authorList>
            <person name="Liu Y."/>
            <person name="Shao Z."/>
        </authorList>
    </citation>
    <scope>NUCLEOTIDE SEQUENCE [LARGE SCALE GENOMIC DNA]</scope>
    <source>
        <strain evidence="12 13">CAU 1312</strain>
    </source>
</reference>
<name>A0A2A4CQR0_9RHOB</name>
<evidence type="ECO:0000313" key="13">
    <source>
        <dbReference type="Proteomes" id="UP000243507"/>
    </source>
</evidence>
<keyword evidence="4" id="KW-0812">Transmembrane</keyword>
<dbReference type="Gene3D" id="2.60.120.200">
    <property type="match status" value="1"/>
</dbReference>
<keyword evidence="6" id="KW-1133">Transmembrane helix</keyword>
<keyword evidence="2" id="KW-0328">Glycosyltransferase</keyword>
<gene>
    <name evidence="12" type="ORF">CLN94_09750</name>
</gene>
<dbReference type="InterPro" id="IPR029044">
    <property type="entry name" value="Nucleotide-diphossugar_trans"/>
</dbReference>
<dbReference type="GO" id="GO:0016020">
    <property type="term" value="C:membrane"/>
    <property type="evidence" value="ECO:0007669"/>
    <property type="project" value="InterPro"/>
</dbReference>
<dbReference type="PANTHER" id="PTHR43685">
    <property type="entry name" value="GLYCOSYLTRANSFERASE"/>
    <property type="match status" value="1"/>
</dbReference>
<dbReference type="SUPFAM" id="SSF53448">
    <property type="entry name" value="Nucleotide-diphospho-sugar transferases"/>
    <property type="match status" value="3"/>
</dbReference>
<evidence type="ECO:0000256" key="3">
    <source>
        <dbReference type="ARBA" id="ARBA00022679"/>
    </source>
</evidence>
<evidence type="ECO:0000256" key="8">
    <source>
        <dbReference type="ARBA" id="ARBA00023136"/>
    </source>
</evidence>
<dbReference type="SUPFAM" id="SSF49899">
    <property type="entry name" value="Concanavalin A-like lectins/glucanases"/>
    <property type="match status" value="1"/>
</dbReference>
<accession>A0A2A4CQR0</accession>
<evidence type="ECO:0000256" key="5">
    <source>
        <dbReference type="ARBA" id="ARBA00022968"/>
    </source>
</evidence>
<comment type="caution">
    <text evidence="12">The sequence shown here is derived from an EMBL/GenBank/DDBJ whole genome shotgun (WGS) entry which is preliminary data.</text>
</comment>
<protein>
    <recommendedName>
        <fullName evidence="14">Glycosyltransferase</fullName>
    </recommendedName>
</protein>
<dbReference type="InterPro" id="IPR001173">
    <property type="entry name" value="Glyco_trans_2-like"/>
</dbReference>
<evidence type="ECO:0000259" key="11">
    <source>
        <dbReference type="Pfam" id="PF00535"/>
    </source>
</evidence>
<feature type="region of interest" description="Disordered" evidence="9">
    <location>
        <begin position="928"/>
        <end position="956"/>
    </location>
</feature>
<evidence type="ECO:0000256" key="4">
    <source>
        <dbReference type="ARBA" id="ARBA00022692"/>
    </source>
</evidence>
<dbReference type="Gene3D" id="3.90.550.10">
    <property type="entry name" value="Spore Coat Polysaccharide Biosynthesis Protein SpsA, Chain A"/>
    <property type="match status" value="2"/>
</dbReference>
<proteinExistence type="predicted"/>
<dbReference type="Pfam" id="PF13704">
    <property type="entry name" value="Glyco_tranf_2_4"/>
    <property type="match status" value="1"/>
</dbReference>
<evidence type="ECO:0008006" key="14">
    <source>
        <dbReference type="Google" id="ProtNLM"/>
    </source>
</evidence>
<dbReference type="Gene3D" id="3.90.550.50">
    <property type="match status" value="1"/>
</dbReference>
<evidence type="ECO:0000256" key="7">
    <source>
        <dbReference type="ARBA" id="ARBA00023034"/>
    </source>
</evidence>
<dbReference type="CDD" id="cd00761">
    <property type="entry name" value="Glyco_tranf_GTA_type"/>
    <property type="match status" value="2"/>
</dbReference>
<feature type="domain" description="Glycosyltransferase 2-like" evidence="11">
    <location>
        <begin position="318"/>
        <end position="428"/>
    </location>
</feature>
<evidence type="ECO:0000256" key="9">
    <source>
        <dbReference type="SAM" id="MobiDB-lite"/>
    </source>
</evidence>
<dbReference type="Pfam" id="PF00337">
    <property type="entry name" value="Gal-bind_lectin"/>
    <property type="match status" value="1"/>
</dbReference>
<keyword evidence="7" id="KW-0333">Golgi apparatus</keyword>
<evidence type="ECO:0000259" key="10">
    <source>
        <dbReference type="Pfam" id="PF00337"/>
    </source>
</evidence>
<evidence type="ECO:0000256" key="6">
    <source>
        <dbReference type="ARBA" id="ARBA00022989"/>
    </source>
</evidence>